<feature type="transmembrane region" description="Helical" evidence="5">
    <location>
        <begin position="210"/>
        <end position="233"/>
    </location>
</feature>
<evidence type="ECO:0000313" key="8">
    <source>
        <dbReference type="Proteomes" id="UP001597497"/>
    </source>
</evidence>
<dbReference type="Gene3D" id="1.20.1420.30">
    <property type="entry name" value="NCX, central ion-binding region"/>
    <property type="match status" value="1"/>
</dbReference>
<dbReference type="InterPro" id="IPR004481">
    <property type="entry name" value="K/Na/Ca-exchanger"/>
</dbReference>
<evidence type="ECO:0000259" key="6">
    <source>
        <dbReference type="Pfam" id="PF01699"/>
    </source>
</evidence>
<protein>
    <submittedName>
        <fullName evidence="7">Calcium/sodium antiporter</fullName>
    </submittedName>
</protein>
<keyword evidence="3 5" id="KW-1133">Transmembrane helix</keyword>
<gene>
    <name evidence="7" type="ORF">ACFSUC_04890</name>
</gene>
<evidence type="ECO:0000256" key="5">
    <source>
        <dbReference type="SAM" id="Phobius"/>
    </source>
</evidence>
<proteinExistence type="predicted"/>
<evidence type="ECO:0000256" key="1">
    <source>
        <dbReference type="ARBA" id="ARBA00004141"/>
    </source>
</evidence>
<feature type="transmembrane region" description="Helical" evidence="5">
    <location>
        <begin position="6"/>
        <end position="24"/>
    </location>
</feature>
<evidence type="ECO:0000256" key="4">
    <source>
        <dbReference type="ARBA" id="ARBA00023136"/>
    </source>
</evidence>
<keyword evidence="2 5" id="KW-0812">Transmembrane</keyword>
<dbReference type="RefSeq" id="WP_379928366.1">
    <property type="nucleotide sequence ID" value="NZ_JBHUMM010000007.1"/>
</dbReference>
<dbReference type="PANTHER" id="PTHR10846:SF8">
    <property type="entry name" value="INNER MEMBRANE PROTEIN YRBG"/>
    <property type="match status" value="1"/>
</dbReference>
<dbReference type="InterPro" id="IPR044880">
    <property type="entry name" value="NCX_ion-bd_dom_sf"/>
</dbReference>
<feature type="transmembrane region" description="Helical" evidence="5">
    <location>
        <begin position="72"/>
        <end position="92"/>
    </location>
</feature>
<feature type="transmembrane region" description="Helical" evidence="5">
    <location>
        <begin position="129"/>
        <end position="150"/>
    </location>
</feature>
<sequence length="316" mass="33741">MAYIWLSAGFILLIAGANYFVDGSSKIAAFLRVPPILIGLTIVAFGTGSPEAMVSIMAAIEGNAGMSLGNVIGSNVFNTTLVIGVTAIIMAIRVESETIRKEIPFTLLATTALLVMISDRTLQGHDVNVITRGDGILLLLLFSIFMYYIFEAAKNSREANTVEQETGTKASWMKYTLISVVGLAAIIFGGQLVVTNSTTIALELGMTQTMVGLTIVALGTSLPELVTSVAAALKKQNEIAVGNVVGSNIFNLLFVVGVSSMITPMEPEAKIGTDVWMLIFLTLLLLIVSRTQYKVGRIEGILLVIGYAAFMVYVIM</sequence>
<evidence type="ECO:0000256" key="3">
    <source>
        <dbReference type="ARBA" id="ARBA00022989"/>
    </source>
</evidence>
<feature type="transmembrane region" description="Helical" evidence="5">
    <location>
        <begin position="295"/>
        <end position="315"/>
    </location>
</feature>
<dbReference type="Proteomes" id="UP001597497">
    <property type="component" value="Unassembled WGS sequence"/>
</dbReference>
<comment type="caution">
    <text evidence="7">The sequence shown here is derived from an EMBL/GenBank/DDBJ whole genome shotgun (WGS) entry which is preliminary data.</text>
</comment>
<feature type="transmembrane region" description="Helical" evidence="5">
    <location>
        <begin position="269"/>
        <end position="288"/>
    </location>
</feature>
<organism evidence="7 8">
    <name type="scientific">Marinicrinis sediminis</name>
    <dbReference type="NCBI Taxonomy" id="1652465"/>
    <lineage>
        <taxon>Bacteria</taxon>
        <taxon>Bacillati</taxon>
        <taxon>Bacillota</taxon>
        <taxon>Bacilli</taxon>
        <taxon>Bacillales</taxon>
        <taxon>Paenibacillaceae</taxon>
    </lineage>
</organism>
<dbReference type="EMBL" id="JBHUMM010000007">
    <property type="protein sequence ID" value="MFD2670944.1"/>
    <property type="molecule type" value="Genomic_DNA"/>
</dbReference>
<comment type="subcellular location">
    <subcellularLocation>
        <location evidence="1">Membrane</location>
        <topology evidence="1">Multi-pass membrane protein</topology>
    </subcellularLocation>
</comment>
<keyword evidence="8" id="KW-1185">Reference proteome</keyword>
<feature type="domain" description="Sodium/calcium exchanger membrane region" evidence="6">
    <location>
        <begin position="175"/>
        <end position="316"/>
    </location>
</feature>
<dbReference type="Pfam" id="PF01699">
    <property type="entry name" value="Na_Ca_ex"/>
    <property type="match status" value="2"/>
</dbReference>
<name>A0ABW5R8M7_9BACL</name>
<keyword evidence="4 5" id="KW-0472">Membrane</keyword>
<feature type="transmembrane region" description="Helical" evidence="5">
    <location>
        <begin position="240"/>
        <end position="263"/>
    </location>
</feature>
<dbReference type="NCBIfam" id="TIGR00367">
    <property type="entry name" value="calcium/sodium antiporter"/>
    <property type="match status" value="1"/>
</dbReference>
<feature type="transmembrane region" description="Helical" evidence="5">
    <location>
        <begin position="104"/>
        <end position="123"/>
    </location>
</feature>
<evidence type="ECO:0000256" key="2">
    <source>
        <dbReference type="ARBA" id="ARBA00022692"/>
    </source>
</evidence>
<feature type="transmembrane region" description="Helical" evidence="5">
    <location>
        <begin position="171"/>
        <end position="190"/>
    </location>
</feature>
<reference evidence="8" key="1">
    <citation type="journal article" date="2019" name="Int. J. Syst. Evol. Microbiol.">
        <title>The Global Catalogue of Microorganisms (GCM) 10K type strain sequencing project: providing services to taxonomists for standard genome sequencing and annotation.</title>
        <authorList>
            <consortium name="The Broad Institute Genomics Platform"/>
            <consortium name="The Broad Institute Genome Sequencing Center for Infectious Disease"/>
            <person name="Wu L."/>
            <person name="Ma J."/>
        </authorList>
    </citation>
    <scope>NUCLEOTIDE SEQUENCE [LARGE SCALE GENOMIC DNA]</scope>
    <source>
        <strain evidence="8">KCTC 33676</strain>
    </source>
</reference>
<feature type="domain" description="Sodium/calcium exchanger membrane region" evidence="6">
    <location>
        <begin position="3"/>
        <end position="150"/>
    </location>
</feature>
<dbReference type="InterPro" id="IPR004837">
    <property type="entry name" value="NaCa_Exmemb"/>
</dbReference>
<accession>A0ABW5R8M7</accession>
<feature type="transmembrane region" description="Helical" evidence="5">
    <location>
        <begin position="36"/>
        <end position="60"/>
    </location>
</feature>
<evidence type="ECO:0000313" key="7">
    <source>
        <dbReference type="EMBL" id="MFD2670944.1"/>
    </source>
</evidence>
<dbReference type="PANTHER" id="PTHR10846">
    <property type="entry name" value="SODIUM/POTASSIUM/CALCIUM EXCHANGER"/>
    <property type="match status" value="1"/>
</dbReference>